<dbReference type="NCBIfam" id="NF045596">
    <property type="entry name" value="ECF_S_CD3073"/>
    <property type="match status" value="1"/>
</dbReference>
<dbReference type="Proteomes" id="UP000589373">
    <property type="component" value="Unassembled WGS sequence"/>
</dbReference>
<dbReference type="Gene3D" id="1.10.1760.20">
    <property type="match status" value="1"/>
</dbReference>
<evidence type="ECO:0000256" key="1">
    <source>
        <dbReference type="SAM" id="Phobius"/>
    </source>
</evidence>
<proteinExistence type="predicted"/>
<keyword evidence="1" id="KW-1133">Transmembrane helix</keyword>
<dbReference type="RefSeq" id="WP_276646857.1">
    <property type="nucleotide sequence ID" value="NZ_JAAZCD010000202.1"/>
</dbReference>
<protein>
    <submittedName>
        <fullName evidence="2">ECF transporter S component</fullName>
    </submittedName>
</protein>
<sequence>MNRNTSRILVFGALAIAVNVVLGIVVAGLKIPLLFLDTMGTIFMAACFGPLWGIAVAIGTHLLMGILYGFTAFPFVLVSIATAIVVGLMARNGKFGLKKAIVTGLILAAVSPLIGTPIRMILFGGFTGSGADIMIAAMRAAGAEIFTSTFIGVVVSNFVDKIISCVLVSLVLSKIPARTLGINNRHAQ</sequence>
<keyword evidence="1" id="KW-0472">Membrane</keyword>
<accession>A0A847D797</accession>
<feature type="transmembrane region" description="Helical" evidence="1">
    <location>
        <begin position="100"/>
        <end position="125"/>
    </location>
</feature>
<evidence type="ECO:0000313" key="2">
    <source>
        <dbReference type="EMBL" id="NLD32347.1"/>
    </source>
</evidence>
<feature type="transmembrane region" description="Helical" evidence="1">
    <location>
        <begin position="66"/>
        <end position="88"/>
    </location>
</feature>
<feature type="transmembrane region" description="Helical" evidence="1">
    <location>
        <begin position="41"/>
        <end position="60"/>
    </location>
</feature>
<organism evidence="2 3">
    <name type="scientific">Trichococcus flocculiformis</name>
    <dbReference type="NCBI Taxonomy" id="82803"/>
    <lineage>
        <taxon>Bacteria</taxon>
        <taxon>Bacillati</taxon>
        <taxon>Bacillota</taxon>
        <taxon>Bacilli</taxon>
        <taxon>Lactobacillales</taxon>
        <taxon>Carnobacteriaceae</taxon>
        <taxon>Trichococcus</taxon>
    </lineage>
</organism>
<evidence type="ECO:0000313" key="3">
    <source>
        <dbReference type="Proteomes" id="UP000589373"/>
    </source>
</evidence>
<comment type="caution">
    <text evidence="2">The sequence shown here is derived from an EMBL/GenBank/DDBJ whole genome shotgun (WGS) entry which is preliminary data.</text>
</comment>
<reference evidence="2 3" key="1">
    <citation type="journal article" date="2020" name="Biotechnol. Biofuels">
        <title>New insights from the biogas microbiome by comprehensive genome-resolved metagenomics of nearly 1600 species originating from multiple anaerobic digesters.</title>
        <authorList>
            <person name="Campanaro S."/>
            <person name="Treu L."/>
            <person name="Rodriguez-R L.M."/>
            <person name="Kovalovszki A."/>
            <person name="Ziels R.M."/>
            <person name="Maus I."/>
            <person name="Zhu X."/>
            <person name="Kougias P.G."/>
            <person name="Basile A."/>
            <person name="Luo G."/>
            <person name="Schluter A."/>
            <person name="Konstantinidis K.T."/>
            <person name="Angelidaki I."/>
        </authorList>
    </citation>
    <scope>NUCLEOTIDE SEQUENCE [LARGE SCALE GENOMIC DNA]</scope>
    <source>
        <strain evidence="2">AS07pgkLD_105</strain>
    </source>
</reference>
<gene>
    <name evidence="2" type="ORF">GX662_08875</name>
</gene>
<name>A0A847D797_9LACT</name>
<feature type="transmembrane region" description="Helical" evidence="1">
    <location>
        <begin position="6"/>
        <end position="29"/>
    </location>
</feature>
<dbReference type="AlphaFoldDB" id="A0A847D797"/>
<dbReference type="EMBL" id="JAAZCD010000202">
    <property type="protein sequence ID" value="NLD32347.1"/>
    <property type="molecule type" value="Genomic_DNA"/>
</dbReference>
<keyword evidence="1" id="KW-0812">Transmembrane</keyword>